<sequence>MPKFTCFFFFFCMQLEVELSRECHEGDLKEKYRLARVMEHKMELEEKVVSRQKAELNKLREEEEARKREEAERRKKEEAKRRAKLDEIAERQRKREQELEERERLRKECNTA</sequence>
<reference evidence="3 4" key="1">
    <citation type="journal article" date="2017" name="Nat. Commun.">
        <title>Genome assembly with in vitro proximity ligation data and whole-genome triplication in lettuce.</title>
        <authorList>
            <person name="Reyes-Chin-Wo S."/>
            <person name="Wang Z."/>
            <person name="Yang X."/>
            <person name="Kozik A."/>
            <person name="Arikit S."/>
            <person name="Song C."/>
            <person name="Xia L."/>
            <person name="Froenicke L."/>
            <person name="Lavelle D.O."/>
            <person name="Truco M.J."/>
            <person name="Xia R."/>
            <person name="Zhu S."/>
            <person name="Xu C."/>
            <person name="Xu H."/>
            <person name="Xu X."/>
            <person name="Cox K."/>
            <person name="Korf I."/>
            <person name="Meyers B.C."/>
            <person name="Michelmore R.W."/>
        </authorList>
    </citation>
    <scope>NUCLEOTIDE SEQUENCE [LARGE SCALE GENOMIC DNA]</scope>
    <source>
        <strain evidence="4">cv. Salinas</strain>
        <tissue evidence="3">Seedlings</tissue>
    </source>
</reference>
<organism evidence="3 4">
    <name type="scientific">Lactuca sativa</name>
    <name type="common">Garden lettuce</name>
    <dbReference type="NCBI Taxonomy" id="4236"/>
    <lineage>
        <taxon>Eukaryota</taxon>
        <taxon>Viridiplantae</taxon>
        <taxon>Streptophyta</taxon>
        <taxon>Embryophyta</taxon>
        <taxon>Tracheophyta</taxon>
        <taxon>Spermatophyta</taxon>
        <taxon>Magnoliopsida</taxon>
        <taxon>eudicotyledons</taxon>
        <taxon>Gunneridae</taxon>
        <taxon>Pentapetalae</taxon>
        <taxon>asterids</taxon>
        <taxon>campanulids</taxon>
        <taxon>Asterales</taxon>
        <taxon>Asteraceae</taxon>
        <taxon>Cichorioideae</taxon>
        <taxon>Cichorieae</taxon>
        <taxon>Lactucinae</taxon>
        <taxon>Lactuca</taxon>
    </lineage>
</organism>
<protein>
    <submittedName>
        <fullName evidence="3">Uncharacterized protein</fullName>
    </submittedName>
</protein>
<evidence type="ECO:0000313" key="3">
    <source>
        <dbReference type="EMBL" id="KAJ0209081.1"/>
    </source>
</evidence>
<feature type="chain" id="PRO_5040152582" evidence="2">
    <location>
        <begin position="21"/>
        <end position="112"/>
    </location>
</feature>
<keyword evidence="2" id="KW-0732">Signal</keyword>
<feature type="region of interest" description="Disordered" evidence="1">
    <location>
        <begin position="60"/>
        <end position="112"/>
    </location>
</feature>
<dbReference type="Proteomes" id="UP000235145">
    <property type="component" value="Unassembled WGS sequence"/>
</dbReference>
<gene>
    <name evidence="3" type="ORF">LSAT_V11C400226740</name>
</gene>
<evidence type="ECO:0000256" key="2">
    <source>
        <dbReference type="SAM" id="SignalP"/>
    </source>
</evidence>
<evidence type="ECO:0000313" key="4">
    <source>
        <dbReference type="Proteomes" id="UP000235145"/>
    </source>
</evidence>
<keyword evidence="4" id="KW-1185">Reference proteome</keyword>
<accession>A0A9R1VR21</accession>
<dbReference type="AlphaFoldDB" id="A0A9R1VR21"/>
<proteinExistence type="predicted"/>
<name>A0A9R1VR21_LACSA</name>
<dbReference type="EMBL" id="NBSK02000004">
    <property type="protein sequence ID" value="KAJ0209081.1"/>
    <property type="molecule type" value="Genomic_DNA"/>
</dbReference>
<comment type="caution">
    <text evidence="3">The sequence shown here is derived from an EMBL/GenBank/DDBJ whole genome shotgun (WGS) entry which is preliminary data.</text>
</comment>
<feature type="signal peptide" evidence="2">
    <location>
        <begin position="1"/>
        <end position="20"/>
    </location>
</feature>
<evidence type="ECO:0000256" key="1">
    <source>
        <dbReference type="SAM" id="MobiDB-lite"/>
    </source>
</evidence>